<evidence type="ECO:0000256" key="3">
    <source>
        <dbReference type="PROSITE-ProRule" id="PRU00221"/>
    </source>
</evidence>
<dbReference type="InterPro" id="IPR036322">
    <property type="entry name" value="WD40_repeat_dom_sf"/>
</dbReference>
<dbReference type="SUPFAM" id="SSF50978">
    <property type="entry name" value="WD40 repeat-like"/>
    <property type="match status" value="1"/>
</dbReference>
<evidence type="ECO:0000313" key="6">
    <source>
        <dbReference type="Proteomes" id="UP000094385"/>
    </source>
</evidence>
<dbReference type="InterPro" id="IPR045151">
    <property type="entry name" value="DCAF8"/>
</dbReference>
<dbReference type="PROSITE" id="PS50082">
    <property type="entry name" value="WD_REPEATS_2"/>
    <property type="match status" value="2"/>
</dbReference>
<feature type="region of interest" description="Disordered" evidence="4">
    <location>
        <begin position="296"/>
        <end position="369"/>
    </location>
</feature>
<dbReference type="InterPro" id="IPR015943">
    <property type="entry name" value="WD40/YVTN_repeat-like_dom_sf"/>
</dbReference>
<feature type="repeat" description="WD" evidence="3">
    <location>
        <begin position="82"/>
        <end position="125"/>
    </location>
</feature>
<dbReference type="GO" id="GO:0005737">
    <property type="term" value="C:cytoplasm"/>
    <property type="evidence" value="ECO:0007669"/>
    <property type="project" value="TreeGrafter"/>
</dbReference>
<dbReference type="EMBL" id="KV454300">
    <property type="protein sequence ID" value="ODQ70391.1"/>
    <property type="molecule type" value="Genomic_DNA"/>
</dbReference>
<dbReference type="InterPro" id="IPR001680">
    <property type="entry name" value="WD40_rpt"/>
</dbReference>
<sequence length="983" mass="110739">MSFGRQLLDRELDRGSAIKQIYSSRKWVDDLELTHQLYGHTGCVNSLCWSSDGQFLASGSDDTHINIYNTDAPSYPLKLRFPTGHSNNIFSIKFMPQTNNSVIVSAAGDSEVRVFDINEGAAKRRDVFRCYADRVKRIVPDGNNPHTFLTCSEDGDVRHIDLRQPSRYYTADSAPPPLISYRDYRISLNALTMAPSQPQYLVIGGSHWSLFLHDRRFLARDIKATWGMPTDPDKSTQCVRRFAPRSKRGHHVTSARFSTAHPSELLGSWSAEGIYLFNIHSGGPLLEDVSGIMVSTNSKPKHNPRASSEDSGGSSVSSEHGEAVSTSPGSPTGRKRRRNSYSAISEDRSVDGTEGSTSSRYIPPSSPNLQHLKRTFRQLRVKFFKHQDFPSSARETDALLQQFAKYRLPLNLAQFEVYKLVVAIATFLRRREASITNRYQTRERRRIHGRRSVGAVNPDEEVDASDSEEEWPEPKVAAGWSPRYDVMRCLFQHGFNLPSRKRIIQPPHCDIFNREQYDNQDPLVHPDRCANTVLYQSEYIMIQVLHADVECPTIPMREWWTVIIALLKIEATKITDDLLNEAFGPHWYDKMEEIDVSMPCYEPLAAAQGPRYHETEEDASAASEKQIQDSDSISDSAGGLSEVAVGVDDEFDEDYELPEESDEAEFTNSYDNDGDESDSQPGASSGDIDVDEEDGYEMDRDDLEDNHYEYQGYEDDGEDELGELDIDDEDGTPWLRYTINGQGPSSAEGDVPFVAPLNVFRGHCNVQTVKDVNFFGADDEYVMSGSDSGHLFVWDKSTGRIVQILDADTEIVNVMQPHPHIPQIAVSGIDRTIKIFSPYSLDYNPKPHIRRGHTGQRASVRLLDRVEAFETYVETYPKPADSRKAHSTHSSNEEESDEDLERAQKLEEELVAPRKFLGPSRIKMSDEYSIVATNEQNSRQGMVDTGFTRHILADLAVRIRQGGGDGDVVTLWNDNEEGECVIA</sequence>
<evidence type="ECO:0000256" key="2">
    <source>
        <dbReference type="ARBA" id="ARBA00022737"/>
    </source>
</evidence>
<dbReference type="STRING" id="675824.A0A1E3PYA0"/>
<dbReference type="PANTHER" id="PTHR15574:SF40">
    <property type="entry name" value="WD AND TETRATRICOPEPTIDE REPEATS PROTEIN 1"/>
    <property type="match status" value="1"/>
</dbReference>
<dbReference type="Gene3D" id="2.130.10.10">
    <property type="entry name" value="YVTN repeat-like/Quinoprotein amine dehydrogenase"/>
    <property type="match status" value="3"/>
</dbReference>
<dbReference type="Pfam" id="PF00400">
    <property type="entry name" value="WD40"/>
    <property type="match status" value="3"/>
</dbReference>
<evidence type="ECO:0000256" key="1">
    <source>
        <dbReference type="ARBA" id="ARBA00022574"/>
    </source>
</evidence>
<dbReference type="Proteomes" id="UP000094385">
    <property type="component" value="Unassembled WGS sequence"/>
</dbReference>
<dbReference type="AlphaFoldDB" id="A0A1E3PYA0"/>
<feature type="compositionally biased region" description="Acidic residues" evidence="4">
    <location>
        <begin position="655"/>
        <end position="665"/>
    </location>
</feature>
<feature type="repeat" description="WD" evidence="3">
    <location>
        <begin position="37"/>
        <end position="69"/>
    </location>
</feature>
<accession>A0A1E3PYA0</accession>
<protein>
    <recommendedName>
        <fullName evidence="7">Anaphase-promoting complex subunit 4 WD40 domain-containing protein</fullName>
    </recommendedName>
</protein>
<evidence type="ECO:0008006" key="7">
    <source>
        <dbReference type="Google" id="ProtNLM"/>
    </source>
</evidence>
<dbReference type="GO" id="GO:0080008">
    <property type="term" value="C:Cul4-RING E3 ubiquitin ligase complex"/>
    <property type="evidence" value="ECO:0007669"/>
    <property type="project" value="TreeGrafter"/>
</dbReference>
<gene>
    <name evidence="5" type="ORF">LIPSTDRAFT_5856</name>
</gene>
<evidence type="ECO:0000313" key="5">
    <source>
        <dbReference type="EMBL" id="ODQ70391.1"/>
    </source>
</evidence>
<evidence type="ECO:0000256" key="4">
    <source>
        <dbReference type="SAM" id="MobiDB-lite"/>
    </source>
</evidence>
<feature type="region of interest" description="Disordered" evidence="4">
    <location>
        <begin position="450"/>
        <end position="471"/>
    </location>
</feature>
<feature type="region of interest" description="Disordered" evidence="4">
    <location>
        <begin position="607"/>
        <end position="640"/>
    </location>
</feature>
<feature type="region of interest" description="Disordered" evidence="4">
    <location>
        <begin position="878"/>
        <end position="902"/>
    </location>
</feature>
<dbReference type="PANTHER" id="PTHR15574">
    <property type="entry name" value="WD REPEAT DOMAIN-CONTAINING FAMILY"/>
    <property type="match status" value="1"/>
</dbReference>
<reference evidence="5 6" key="1">
    <citation type="journal article" date="2016" name="Proc. Natl. Acad. Sci. U.S.A.">
        <title>Comparative genomics of biotechnologically important yeasts.</title>
        <authorList>
            <person name="Riley R."/>
            <person name="Haridas S."/>
            <person name="Wolfe K.H."/>
            <person name="Lopes M.R."/>
            <person name="Hittinger C.T."/>
            <person name="Goeker M."/>
            <person name="Salamov A.A."/>
            <person name="Wisecaver J.H."/>
            <person name="Long T.M."/>
            <person name="Calvey C.H."/>
            <person name="Aerts A.L."/>
            <person name="Barry K.W."/>
            <person name="Choi C."/>
            <person name="Clum A."/>
            <person name="Coughlan A.Y."/>
            <person name="Deshpande S."/>
            <person name="Douglass A.P."/>
            <person name="Hanson S.J."/>
            <person name="Klenk H.-P."/>
            <person name="LaButti K.M."/>
            <person name="Lapidus A."/>
            <person name="Lindquist E.A."/>
            <person name="Lipzen A.M."/>
            <person name="Meier-Kolthoff J.P."/>
            <person name="Ohm R.A."/>
            <person name="Otillar R.P."/>
            <person name="Pangilinan J.L."/>
            <person name="Peng Y."/>
            <person name="Rokas A."/>
            <person name="Rosa C.A."/>
            <person name="Scheuner C."/>
            <person name="Sibirny A.A."/>
            <person name="Slot J.C."/>
            <person name="Stielow J.B."/>
            <person name="Sun H."/>
            <person name="Kurtzman C.P."/>
            <person name="Blackwell M."/>
            <person name="Grigoriev I.V."/>
            <person name="Jeffries T.W."/>
        </authorList>
    </citation>
    <scope>NUCLEOTIDE SEQUENCE [LARGE SCALE GENOMIC DNA]</scope>
    <source>
        <strain evidence="5 6">NRRL Y-11557</strain>
    </source>
</reference>
<name>A0A1E3PYA0_LIPST</name>
<keyword evidence="6" id="KW-1185">Reference proteome</keyword>
<keyword evidence="1 3" id="KW-0853">WD repeat</keyword>
<organism evidence="5 6">
    <name type="scientific">Lipomyces starkeyi NRRL Y-11557</name>
    <dbReference type="NCBI Taxonomy" id="675824"/>
    <lineage>
        <taxon>Eukaryota</taxon>
        <taxon>Fungi</taxon>
        <taxon>Dikarya</taxon>
        <taxon>Ascomycota</taxon>
        <taxon>Saccharomycotina</taxon>
        <taxon>Lipomycetes</taxon>
        <taxon>Lipomycetales</taxon>
        <taxon>Lipomycetaceae</taxon>
        <taxon>Lipomyces</taxon>
    </lineage>
</organism>
<dbReference type="OrthoDB" id="4869960at2759"/>
<feature type="region of interest" description="Disordered" evidence="4">
    <location>
        <begin position="655"/>
        <end position="693"/>
    </location>
</feature>
<feature type="compositionally biased region" description="Low complexity" evidence="4">
    <location>
        <begin position="309"/>
        <end position="318"/>
    </location>
</feature>
<dbReference type="PROSITE" id="PS50294">
    <property type="entry name" value="WD_REPEATS_REGION"/>
    <property type="match status" value="1"/>
</dbReference>
<keyword evidence="2" id="KW-0677">Repeat</keyword>
<dbReference type="GO" id="GO:0045717">
    <property type="term" value="P:negative regulation of fatty acid biosynthetic process"/>
    <property type="evidence" value="ECO:0007669"/>
    <property type="project" value="TreeGrafter"/>
</dbReference>
<proteinExistence type="predicted"/>
<feature type="compositionally biased region" description="Acidic residues" evidence="4">
    <location>
        <begin position="458"/>
        <end position="471"/>
    </location>
</feature>
<dbReference type="SMART" id="SM00320">
    <property type="entry name" value="WD40"/>
    <property type="match status" value="7"/>
</dbReference>